<dbReference type="Pfam" id="PF21621">
    <property type="entry name" value="MPI_cupin_dom"/>
    <property type="match status" value="1"/>
</dbReference>
<comment type="cofactor">
    <cofactor evidence="5">
        <name>Zn(2+)</name>
        <dbReference type="ChEBI" id="CHEBI:29105"/>
    </cofactor>
    <text evidence="5">Binds 1 zinc ion per subunit.</text>
</comment>
<dbReference type="Pfam" id="PF20511">
    <property type="entry name" value="PMI_typeI_cat"/>
    <property type="match status" value="1"/>
</dbReference>
<dbReference type="InterPro" id="IPR014710">
    <property type="entry name" value="RmlC-like_jellyroll"/>
</dbReference>
<comment type="caution">
    <text evidence="9">The sequence shown here is derived from an EMBL/GenBank/DDBJ whole genome shotgun (WGS) entry which is preliminary data.</text>
</comment>
<dbReference type="InterPro" id="IPR011051">
    <property type="entry name" value="RmlC_Cupin_sf"/>
</dbReference>
<dbReference type="Gene3D" id="2.60.120.10">
    <property type="entry name" value="Jelly Rolls"/>
    <property type="match status" value="2"/>
</dbReference>
<evidence type="ECO:0000256" key="3">
    <source>
        <dbReference type="ARBA" id="ARBA00029741"/>
    </source>
</evidence>
<dbReference type="PANTHER" id="PTHR42742">
    <property type="entry name" value="TRANSCRIPTIONAL REPRESSOR MPRA"/>
    <property type="match status" value="1"/>
</dbReference>
<dbReference type="InterPro" id="IPR046457">
    <property type="entry name" value="PMI_typeI_cat"/>
</dbReference>
<keyword evidence="9" id="KW-0413">Isomerase</keyword>
<keyword evidence="1 5" id="KW-0479">Metal-binding</keyword>
<evidence type="ECO:0000256" key="1">
    <source>
        <dbReference type="ARBA" id="ARBA00022723"/>
    </source>
</evidence>
<feature type="binding site" evidence="5">
    <location>
        <position position="101"/>
    </location>
    <ligand>
        <name>Zn(2+)</name>
        <dbReference type="ChEBI" id="CHEBI:29105"/>
    </ligand>
</feature>
<dbReference type="Proteomes" id="UP000283442">
    <property type="component" value="Unassembled WGS sequence"/>
</dbReference>
<evidence type="ECO:0000256" key="5">
    <source>
        <dbReference type="PIRSR" id="PIRSR036894-1"/>
    </source>
</evidence>
<dbReference type="EMBL" id="QRHE01000003">
    <property type="protein sequence ID" value="RHF52391.1"/>
    <property type="molecule type" value="Genomic_DNA"/>
</dbReference>
<gene>
    <name evidence="9" type="ORF">DW674_04260</name>
</gene>
<feature type="active site" evidence="6">
    <location>
        <position position="196"/>
    </location>
</feature>
<sequence length="322" mass="35874">MDLYPMKLQAPLKDYIWGGTKLKTDYGKKTDLEKVSESWELACHKDGMSIIENGPEAGRTLKSYLDEAGPAVLGEHAKKFPYFPLLIKLIDAKDNLSVQVHPDNDYAMRVEGEYGKTEMWYIVDCEPGATLIYGFKHAISKEEFEQRIADNTLLEVCNQVPVHKGDVFFIASGTLHAIGKGIIICEIQQNSNTTYRVYDYGRVGKDGKPRELHVKKAIDVTKLESVKERPHLEATIDIFEGTTARLLASCEYFTVYELDVDGTSHLTAGEDSFQSFTVLDGSVTLRTADSELIFQKGETSFLPAGLGAYTLTGKARLVLSKI</sequence>
<dbReference type="InterPro" id="IPR049071">
    <property type="entry name" value="MPI_cupin_dom"/>
</dbReference>
<dbReference type="OrthoDB" id="9808275at2"/>
<keyword evidence="2 5" id="KW-0862">Zinc</keyword>
<dbReference type="InterPro" id="IPR014628">
    <property type="entry name" value="Man6P_isomerase_Firm_short"/>
</dbReference>
<feature type="domain" description="Mannose-6-phosphate isomerase cupin" evidence="8">
    <location>
        <begin position="248"/>
        <end position="320"/>
    </location>
</feature>
<dbReference type="GO" id="GO:0008270">
    <property type="term" value="F:zinc ion binding"/>
    <property type="evidence" value="ECO:0007669"/>
    <property type="project" value="InterPro"/>
</dbReference>
<evidence type="ECO:0000313" key="10">
    <source>
        <dbReference type="Proteomes" id="UP000283442"/>
    </source>
</evidence>
<proteinExistence type="predicted"/>
<name>A0A414NY48_9FIRM</name>
<evidence type="ECO:0000256" key="4">
    <source>
        <dbReference type="ARBA" id="ARBA00030762"/>
    </source>
</evidence>
<dbReference type="GO" id="GO:0004476">
    <property type="term" value="F:mannose-6-phosphate isomerase activity"/>
    <property type="evidence" value="ECO:0007669"/>
    <property type="project" value="InterPro"/>
</dbReference>
<evidence type="ECO:0000259" key="8">
    <source>
        <dbReference type="Pfam" id="PF21621"/>
    </source>
</evidence>
<accession>A0A414NY48</accession>
<evidence type="ECO:0000256" key="6">
    <source>
        <dbReference type="PIRSR" id="PIRSR036894-2"/>
    </source>
</evidence>
<evidence type="ECO:0000256" key="2">
    <source>
        <dbReference type="ARBA" id="ARBA00022833"/>
    </source>
</evidence>
<protein>
    <recommendedName>
        <fullName evidence="3">Phosphohexomutase</fullName>
    </recommendedName>
    <alternativeName>
        <fullName evidence="4">Phosphomannose isomerase</fullName>
    </alternativeName>
</protein>
<evidence type="ECO:0000259" key="7">
    <source>
        <dbReference type="Pfam" id="PF20511"/>
    </source>
</evidence>
<feature type="domain" description="Phosphomannose isomerase type I catalytic" evidence="7">
    <location>
        <begin position="7"/>
        <end position="107"/>
    </location>
</feature>
<organism evidence="9 10">
    <name type="scientific">Mitsuokella multacida</name>
    <dbReference type="NCBI Taxonomy" id="52226"/>
    <lineage>
        <taxon>Bacteria</taxon>
        <taxon>Bacillati</taxon>
        <taxon>Bacillota</taxon>
        <taxon>Negativicutes</taxon>
        <taxon>Selenomonadales</taxon>
        <taxon>Selenomonadaceae</taxon>
        <taxon>Mitsuokella</taxon>
    </lineage>
</organism>
<feature type="binding site" evidence="5">
    <location>
        <position position="118"/>
    </location>
    <ligand>
        <name>Zn(2+)</name>
        <dbReference type="ChEBI" id="CHEBI:29105"/>
    </ligand>
</feature>
<dbReference type="InterPro" id="IPR051804">
    <property type="entry name" value="Carb_Metab_Reg_Kinase/Isom"/>
</dbReference>
<dbReference type="GO" id="GO:0005975">
    <property type="term" value="P:carbohydrate metabolic process"/>
    <property type="evidence" value="ECO:0007669"/>
    <property type="project" value="InterPro"/>
</dbReference>
<feature type="binding site" evidence="5">
    <location>
        <position position="176"/>
    </location>
    <ligand>
        <name>Zn(2+)</name>
        <dbReference type="ChEBI" id="CHEBI:29105"/>
    </ligand>
</feature>
<reference evidence="9 10" key="1">
    <citation type="submission" date="2018-08" db="EMBL/GenBank/DDBJ databases">
        <title>A genome reference for cultivated species of the human gut microbiota.</title>
        <authorList>
            <person name="Zou Y."/>
            <person name="Xue W."/>
            <person name="Luo G."/>
        </authorList>
    </citation>
    <scope>NUCLEOTIDE SEQUENCE [LARGE SCALE GENOMIC DNA]</scope>
    <source>
        <strain evidence="9 10">AM25-21AC</strain>
    </source>
</reference>
<evidence type="ECO:0000313" key="9">
    <source>
        <dbReference type="EMBL" id="RHF52391.1"/>
    </source>
</evidence>
<dbReference type="PIRSF" id="PIRSF036894">
    <property type="entry name" value="PMI_Firm_short"/>
    <property type="match status" value="1"/>
</dbReference>
<dbReference type="RefSeq" id="WP_118175477.1">
    <property type="nucleotide sequence ID" value="NZ_JAQEAO010000003.1"/>
</dbReference>
<dbReference type="PANTHER" id="PTHR42742:SF3">
    <property type="entry name" value="FRUCTOKINASE"/>
    <property type="match status" value="1"/>
</dbReference>
<dbReference type="CDD" id="cd07010">
    <property type="entry name" value="cupin_PMI_type_I_N_bac"/>
    <property type="match status" value="1"/>
</dbReference>
<dbReference type="AlphaFoldDB" id="A0A414NY48"/>
<dbReference type="SUPFAM" id="SSF51182">
    <property type="entry name" value="RmlC-like cupins"/>
    <property type="match status" value="1"/>
</dbReference>